<dbReference type="EMBL" id="AP008212">
    <property type="protein sequence ID" value="BAF20005.1"/>
    <property type="molecule type" value="Genomic_DNA"/>
</dbReference>
<evidence type="ECO:0000313" key="2">
    <source>
        <dbReference type="EMBL" id="BAF20005.1"/>
    </source>
</evidence>
<dbReference type="Proteomes" id="UP000000763">
    <property type="component" value="Chromosome 6"/>
</dbReference>
<evidence type="ECO:0000313" key="3">
    <source>
        <dbReference type="Proteomes" id="UP000000763"/>
    </source>
</evidence>
<accession>Q0DAW8</accession>
<organism evidence="2 3">
    <name type="scientific">Oryza sativa subsp. japonica</name>
    <name type="common">Rice</name>
    <dbReference type="NCBI Taxonomy" id="39947"/>
    <lineage>
        <taxon>Eukaryota</taxon>
        <taxon>Viridiplantae</taxon>
        <taxon>Streptophyta</taxon>
        <taxon>Embryophyta</taxon>
        <taxon>Tracheophyta</taxon>
        <taxon>Spermatophyta</taxon>
        <taxon>Magnoliopsida</taxon>
        <taxon>Liliopsida</taxon>
        <taxon>Poales</taxon>
        <taxon>Poaceae</taxon>
        <taxon>BOP clade</taxon>
        <taxon>Oryzoideae</taxon>
        <taxon>Oryzeae</taxon>
        <taxon>Oryzinae</taxon>
        <taxon>Oryza</taxon>
        <taxon>Oryza sativa</taxon>
    </lineage>
</organism>
<proteinExistence type="predicted"/>
<evidence type="ECO:0000256" key="1">
    <source>
        <dbReference type="SAM" id="MobiDB-lite"/>
    </source>
</evidence>
<dbReference type="AlphaFoldDB" id="Q0DAW8"/>
<name>Q0DAW8_ORYSJ</name>
<sequence length="143" mass="15161">GGGDPEGKGGGGGSTEEQHQRLVPRPQRRASAGGRQATPASCAASTAAAATAACQRRRPTRSRWRRRTLLLLPPGTRSRHIKGSTSWDLSTAIAAIKSGIKACNFGIQQKQAISYHKPALYVSGSSRFGRVESQNLPCSVRPL</sequence>
<feature type="compositionally biased region" description="Gly residues" evidence="1">
    <location>
        <begin position="1"/>
        <end position="14"/>
    </location>
</feature>
<gene>
    <name evidence="2" type="ordered locus">Os06g0621300</name>
</gene>
<dbReference type="KEGG" id="dosa:Os06g0621300"/>
<feature type="region of interest" description="Disordered" evidence="1">
    <location>
        <begin position="1"/>
        <end position="42"/>
    </location>
</feature>
<feature type="non-terminal residue" evidence="2">
    <location>
        <position position="1"/>
    </location>
</feature>
<reference evidence="3" key="2">
    <citation type="journal article" date="2008" name="Nucleic Acids Res.">
        <title>The rice annotation project database (RAP-DB): 2008 update.</title>
        <authorList>
            <consortium name="The rice annotation project (RAP)"/>
        </authorList>
    </citation>
    <scope>GENOME REANNOTATION</scope>
    <source>
        <strain evidence="3">cv. Nipponbare</strain>
    </source>
</reference>
<reference evidence="2 3" key="1">
    <citation type="journal article" date="2005" name="Nature">
        <title>The map-based sequence of the rice genome.</title>
        <authorList>
            <consortium name="International rice genome sequencing project (IRGSP)"/>
            <person name="Matsumoto T."/>
            <person name="Wu J."/>
            <person name="Kanamori H."/>
            <person name="Katayose Y."/>
            <person name="Fujisawa M."/>
            <person name="Namiki N."/>
            <person name="Mizuno H."/>
            <person name="Yamamoto K."/>
            <person name="Antonio B.A."/>
            <person name="Baba T."/>
            <person name="Sakata K."/>
            <person name="Nagamura Y."/>
            <person name="Aoki H."/>
            <person name="Arikawa K."/>
            <person name="Arita K."/>
            <person name="Bito T."/>
            <person name="Chiden Y."/>
            <person name="Fujitsuka N."/>
            <person name="Fukunaka R."/>
            <person name="Hamada M."/>
            <person name="Harada C."/>
            <person name="Hayashi A."/>
            <person name="Hijishita S."/>
            <person name="Honda M."/>
            <person name="Hosokawa S."/>
            <person name="Ichikawa Y."/>
            <person name="Idonuma A."/>
            <person name="Iijima M."/>
            <person name="Ikeda M."/>
            <person name="Ikeno M."/>
            <person name="Ito K."/>
            <person name="Ito S."/>
            <person name="Ito T."/>
            <person name="Ito Y."/>
            <person name="Ito Y."/>
            <person name="Iwabuchi A."/>
            <person name="Kamiya K."/>
            <person name="Karasawa W."/>
            <person name="Kurita K."/>
            <person name="Katagiri S."/>
            <person name="Kikuta A."/>
            <person name="Kobayashi H."/>
            <person name="Kobayashi N."/>
            <person name="Machita K."/>
            <person name="Maehara T."/>
            <person name="Masukawa M."/>
            <person name="Mizubayashi T."/>
            <person name="Mukai Y."/>
            <person name="Nagasaki H."/>
            <person name="Nagata Y."/>
            <person name="Naito S."/>
            <person name="Nakashima M."/>
            <person name="Nakama Y."/>
            <person name="Nakamichi Y."/>
            <person name="Nakamura M."/>
            <person name="Meguro A."/>
            <person name="Negishi M."/>
            <person name="Ohta I."/>
            <person name="Ohta T."/>
            <person name="Okamoto M."/>
            <person name="Ono N."/>
            <person name="Saji S."/>
            <person name="Sakaguchi M."/>
            <person name="Sakai K."/>
            <person name="Shibata M."/>
            <person name="Shimokawa T."/>
            <person name="Song J."/>
            <person name="Takazaki Y."/>
            <person name="Terasawa K."/>
            <person name="Tsugane M."/>
            <person name="Tsuji K."/>
            <person name="Ueda S."/>
            <person name="Waki K."/>
            <person name="Yamagata H."/>
            <person name="Yamamoto M."/>
            <person name="Yamamoto S."/>
            <person name="Yamane H."/>
            <person name="Yoshiki S."/>
            <person name="Yoshihara R."/>
            <person name="Yukawa K."/>
            <person name="Zhong H."/>
            <person name="Yano M."/>
            <person name="Yuan Q."/>
            <person name="Ouyang S."/>
            <person name="Liu J."/>
            <person name="Jones K.M."/>
            <person name="Gansberger K."/>
            <person name="Moffat K."/>
            <person name="Hill J."/>
            <person name="Bera J."/>
            <person name="Fadrosh D."/>
            <person name="Jin S."/>
            <person name="Johri S."/>
            <person name="Kim M."/>
            <person name="Overton L."/>
            <person name="Reardon M."/>
            <person name="Tsitrin T."/>
            <person name="Vuong H."/>
            <person name="Weaver B."/>
            <person name="Ciecko A."/>
            <person name="Tallon L."/>
            <person name="Jackson J."/>
            <person name="Pai G."/>
            <person name="Aken S.V."/>
            <person name="Utterback T."/>
            <person name="Reidmuller S."/>
            <person name="Feldblyum T."/>
            <person name="Hsiao J."/>
            <person name="Zismann V."/>
            <person name="Iobst S."/>
            <person name="de Vazeille A.R."/>
            <person name="Buell C.R."/>
            <person name="Ying K."/>
            <person name="Li Y."/>
            <person name="Lu T."/>
            <person name="Huang Y."/>
            <person name="Zhao Q."/>
            <person name="Feng Q."/>
            <person name="Zhang L."/>
            <person name="Zhu J."/>
            <person name="Weng Q."/>
            <person name="Mu J."/>
            <person name="Lu Y."/>
            <person name="Fan D."/>
            <person name="Liu Y."/>
            <person name="Guan J."/>
            <person name="Zhang Y."/>
            <person name="Yu S."/>
            <person name="Liu X."/>
            <person name="Zhang Y."/>
            <person name="Hong G."/>
            <person name="Han B."/>
            <person name="Choisne N."/>
            <person name="Demange N."/>
            <person name="Orjeda G."/>
            <person name="Samain S."/>
            <person name="Cattolico L."/>
            <person name="Pelletier E."/>
            <person name="Couloux A."/>
            <person name="Segurens B."/>
            <person name="Wincker P."/>
            <person name="D'Hont A."/>
            <person name="Scarpelli C."/>
            <person name="Weissenbach J."/>
            <person name="Salanoubat M."/>
            <person name="Quetier F."/>
            <person name="Yu Y."/>
            <person name="Kim H.R."/>
            <person name="Rambo T."/>
            <person name="Currie J."/>
            <person name="Collura K."/>
            <person name="Luo M."/>
            <person name="Yang T."/>
            <person name="Ammiraju J.S.S."/>
            <person name="Engler F."/>
            <person name="Soderlund C."/>
            <person name="Wing R.A."/>
            <person name="Palmer L.E."/>
            <person name="de la Bastide M."/>
            <person name="Spiegel L."/>
            <person name="Nascimento L."/>
            <person name="Zutavern T."/>
            <person name="O'Shaughnessy A."/>
            <person name="Dike S."/>
            <person name="Dedhia N."/>
            <person name="Preston R."/>
            <person name="Balija V."/>
            <person name="McCombie W.R."/>
            <person name="Chow T."/>
            <person name="Chen H."/>
            <person name="Chung M."/>
            <person name="Chen C."/>
            <person name="Shaw J."/>
            <person name="Wu H."/>
            <person name="Hsiao K."/>
            <person name="Chao Y."/>
            <person name="Chu M."/>
            <person name="Cheng C."/>
            <person name="Hour A."/>
            <person name="Lee P."/>
            <person name="Lin S."/>
            <person name="Lin Y."/>
            <person name="Liou J."/>
            <person name="Liu S."/>
            <person name="Hsing Y."/>
            <person name="Raghuvanshi S."/>
            <person name="Mohanty A."/>
            <person name="Bharti A.K."/>
            <person name="Gaur A."/>
            <person name="Gupta V."/>
            <person name="Kumar D."/>
            <person name="Ravi V."/>
            <person name="Vij S."/>
            <person name="Kapur A."/>
            <person name="Khurana P."/>
            <person name="Khurana P."/>
            <person name="Khurana J.P."/>
            <person name="Tyagi A.K."/>
            <person name="Gaikwad K."/>
            <person name="Singh A."/>
            <person name="Dalal V."/>
            <person name="Srivastava S."/>
            <person name="Dixit A."/>
            <person name="Pal A.K."/>
            <person name="Ghazi I.A."/>
            <person name="Yadav M."/>
            <person name="Pandit A."/>
            <person name="Bhargava A."/>
            <person name="Sureshbabu K."/>
            <person name="Batra K."/>
            <person name="Sharma T.R."/>
            <person name="Mohapatra T."/>
            <person name="Singh N.K."/>
            <person name="Messing J."/>
            <person name="Nelson A.B."/>
            <person name="Fuks G."/>
            <person name="Kavchok S."/>
            <person name="Keizer G."/>
            <person name="Linton E."/>
            <person name="Llaca V."/>
            <person name="Song R."/>
            <person name="Tanyolac B."/>
            <person name="Young S."/>
            <person name="Ho-Il K."/>
            <person name="Hahn J.H."/>
            <person name="Sangsakoo G."/>
            <person name="Vanavichit A."/>
            <person name="de Mattos Luiz.A.T."/>
            <person name="Zimmer P.D."/>
            <person name="Malone G."/>
            <person name="Dellagostin O."/>
            <person name="de Oliveira A.C."/>
            <person name="Bevan M."/>
            <person name="Bancroft I."/>
            <person name="Minx P."/>
            <person name="Cordum H."/>
            <person name="Wilson R."/>
            <person name="Cheng Z."/>
            <person name="Jin W."/>
            <person name="Jiang J."/>
            <person name="Leong S.A."/>
            <person name="Iwama H."/>
            <person name="Gojobori T."/>
            <person name="Itoh T."/>
            <person name="Niimura Y."/>
            <person name="Fujii Y."/>
            <person name="Habara T."/>
            <person name="Sakai H."/>
            <person name="Sato Y."/>
            <person name="Wilson G."/>
            <person name="Kumar K."/>
            <person name="McCouch S."/>
            <person name="Juretic N."/>
            <person name="Hoen D."/>
            <person name="Wright S."/>
            <person name="Bruskiewich R."/>
            <person name="Bureau T."/>
            <person name="Miyao A."/>
            <person name="Hirochika H."/>
            <person name="Nishikawa T."/>
            <person name="Kadowaki K."/>
            <person name="Sugiura M."/>
            <person name="Burr B."/>
            <person name="Sasaki T."/>
        </authorList>
    </citation>
    <scope>NUCLEOTIDE SEQUENCE [LARGE SCALE GENOMIC DNA]</scope>
    <source>
        <strain evidence="3">cv. Nipponbare</strain>
    </source>
</reference>
<protein>
    <submittedName>
        <fullName evidence="2">Os06g0621300 protein</fullName>
    </submittedName>
</protein>